<dbReference type="GO" id="GO:0019210">
    <property type="term" value="F:kinase inhibitor activity"/>
    <property type="evidence" value="ECO:0007669"/>
    <property type="project" value="InterPro"/>
</dbReference>
<dbReference type="Proteomes" id="UP001341281">
    <property type="component" value="Chromosome 09"/>
</dbReference>
<accession>A0AAQ3XDP9</accession>
<dbReference type="PANTHER" id="PTHR33312:SF37">
    <property type="entry name" value="BRI1 KINASE INHIBITOR 1"/>
    <property type="match status" value="1"/>
</dbReference>
<dbReference type="InterPro" id="IPR039620">
    <property type="entry name" value="BKI1/MAKR1/3/4"/>
</dbReference>
<evidence type="ECO:0000313" key="3">
    <source>
        <dbReference type="Proteomes" id="UP001341281"/>
    </source>
</evidence>
<proteinExistence type="predicted"/>
<feature type="region of interest" description="Disordered" evidence="1">
    <location>
        <begin position="227"/>
        <end position="249"/>
    </location>
</feature>
<dbReference type="AlphaFoldDB" id="A0AAQ3XDP9"/>
<dbReference type="EMBL" id="CP144753">
    <property type="protein sequence ID" value="WVZ92517.1"/>
    <property type="molecule type" value="Genomic_DNA"/>
</dbReference>
<feature type="region of interest" description="Disordered" evidence="1">
    <location>
        <begin position="67"/>
        <end position="102"/>
    </location>
</feature>
<feature type="region of interest" description="Disordered" evidence="1">
    <location>
        <begin position="127"/>
        <end position="205"/>
    </location>
</feature>
<sequence>MSSHRLVGRVVSDLSHSTSRSSATDLHCSHHQQSTTTTSNSDGGNGSRKTKQKLALLISSVVAWTRSSEGSGETAGRTRAKNTRQQCSTNDVRGSGAGAGATARRRGLEIVLTVRKYVAMLERLLTSYSGGGSSSRRDDVRRRRRPHTFTFSRQQQQQQSSSSRRQRHRGRLSSAPASLRGSPANSGHLSVGETVTTKTSTSSEVSTMEELQSAIQAAIAHCKNSVAAAGDGRGGGRQQQQQQQQERKC</sequence>
<evidence type="ECO:0000256" key="1">
    <source>
        <dbReference type="SAM" id="MobiDB-lite"/>
    </source>
</evidence>
<name>A0AAQ3XDP9_PASNO</name>
<feature type="compositionally biased region" description="Low complexity" evidence="1">
    <location>
        <begin position="190"/>
        <end position="205"/>
    </location>
</feature>
<protein>
    <recommendedName>
        <fullName evidence="4">BRI1 kinase inhibitor 1</fullName>
    </recommendedName>
</protein>
<dbReference type="PANTHER" id="PTHR33312">
    <property type="entry name" value="MEMBRANE-ASSOCIATED KINASE REGULATOR 4-RELATED"/>
    <property type="match status" value="1"/>
</dbReference>
<feature type="region of interest" description="Disordered" evidence="1">
    <location>
        <begin position="1"/>
        <end position="50"/>
    </location>
</feature>
<gene>
    <name evidence="2" type="ORF">U9M48_038574</name>
</gene>
<reference evidence="2 3" key="1">
    <citation type="submission" date="2024-02" db="EMBL/GenBank/DDBJ databases">
        <title>High-quality chromosome-scale genome assembly of Pensacola bahiagrass (Paspalum notatum Flugge var. saurae).</title>
        <authorList>
            <person name="Vega J.M."/>
            <person name="Podio M."/>
            <person name="Orjuela J."/>
            <person name="Siena L.A."/>
            <person name="Pessino S.C."/>
            <person name="Combes M.C."/>
            <person name="Mariac C."/>
            <person name="Albertini E."/>
            <person name="Pupilli F."/>
            <person name="Ortiz J.P.A."/>
            <person name="Leblanc O."/>
        </authorList>
    </citation>
    <scope>NUCLEOTIDE SEQUENCE [LARGE SCALE GENOMIC DNA]</scope>
    <source>
        <strain evidence="2">R1</strain>
        <tissue evidence="2">Leaf</tissue>
    </source>
</reference>
<feature type="compositionally biased region" description="Polar residues" evidence="1">
    <location>
        <begin position="83"/>
        <end position="92"/>
    </location>
</feature>
<evidence type="ECO:0000313" key="2">
    <source>
        <dbReference type="EMBL" id="WVZ92517.1"/>
    </source>
</evidence>
<keyword evidence="3" id="KW-1185">Reference proteome</keyword>
<feature type="compositionally biased region" description="Polar residues" evidence="1">
    <location>
        <begin position="14"/>
        <end position="24"/>
    </location>
</feature>
<evidence type="ECO:0008006" key="4">
    <source>
        <dbReference type="Google" id="ProtNLM"/>
    </source>
</evidence>
<feature type="compositionally biased region" description="Low complexity" evidence="1">
    <location>
        <begin position="152"/>
        <end position="163"/>
    </location>
</feature>
<feature type="compositionally biased region" description="Low complexity" evidence="1">
    <location>
        <begin position="238"/>
        <end position="249"/>
    </location>
</feature>
<dbReference type="GO" id="GO:0005886">
    <property type="term" value="C:plasma membrane"/>
    <property type="evidence" value="ECO:0007669"/>
    <property type="project" value="InterPro"/>
</dbReference>
<organism evidence="2 3">
    <name type="scientific">Paspalum notatum var. saurae</name>
    <dbReference type="NCBI Taxonomy" id="547442"/>
    <lineage>
        <taxon>Eukaryota</taxon>
        <taxon>Viridiplantae</taxon>
        <taxon>Streptophyta</taxon>
        <taxon>Embryophyta</taxon>
        <taxon>Tracheophyta</taxon>
        <taxon>Spermatophyta</taxon>
        <taxon>Magnoliopsida</taxon>
        <taxon>Liliopsida</taxon>
        <taxon>Poales</taxon>
        <taxon>Poaceae</taxon>
        <taxon>PACMAD clade</taxon>
        <taxon>Panicoideae</taxon>
        <taxon>Andropogonodae</taxon>
        <taxon>Paspaleae</taxon>
        <taxon>Paspalinae</taxon>
        <taxon>Paspalum</taxon>
    </lineage>
</organism>